<comment type="caution">
    <text evidence="1">The sequence shown here is derived from an EMBL/GenBank/DDBJ whole genome shotgun (WGS) entry which is preliminary data.</text>
</comment>
<accession>A0A832E0P8</accession>
<organism evidence="1">
    <name type="scientific">candidate division WWE3 bacterium</name>
    <dbReference type="NCBI Taxonomy" id="2053526"/>
    <lineage>
        <taxon>Bacteria</taxon>
        <taxon>Katanobacteria</taxon>
    </lineage>
</organism>
<reference evidence="1" key="1">
    <citation type="journal article" date="2020" name="mSystems">
        <title>Genome- and Community-Level Interaction Insights into Carbon Utilization and Element Cycling Functions of Hydrothermarchaeota in Hydrothermal Sediment.</title>
        <authorList>
            <person name="Zhou Z."/>
            <person name="Liu Y."/>
            <person name="Xu W."/>
            <person name="Pan J."/>
            <person name="Luo Z.H."/>
            <person name="Li M."/>
        </authorList>
    </citation>
    <scope>NUCLEOTIDE SEQUENCE [LARGE SCALE GENOMIC DNA]</scope>
    <source>
        <strain evidence="1">SpSt-361</strain>
    </source>
</reference>
<dbReference type="EMBL" id="DSPJ01000037">
    <property type="protein sequence ID" value="HEX61766.1"/>
    <property type="molecule type" value="Genomic_DNA"/>
</dbReference>
<proteinExistence type="predicted"/>
<protein>
    <submittedName>
        <fullName evidence="1">Uncharacterized protein</fullName>
    </submittedName>
</protein>
<evidence type="ECO:0000313" key="1">
    <source>
        <dbReference type="EMBL" id="HEX61766.1"/>
    </source>
</evidence>
<gene>
    <name evidence="1" type="ORF">ENR01_01225</name>
</gene>
<name>A0A832E0P8_UNCKA</name>
<sequence length="178" mass="19894">MTALNTAEAGIPEEVLSGWRSEYGHKAEENFENVLVNKLGMESLKKEPDPAKVEKMVAEGRIAVMRASPREDFEKGVDFHIFNPLTGKMVPVDVSVSNDPAVHAEKRNREITTGIRFLPLSARTVDLAVRGGERDLQEIWQGVNRLLLWDALDQARRGKVQIPQAKLAGIERKLAELQ</sequence>
<dbReference type="AlphaFoldDB" id="A0A832E0P8"/>